<dbReference type="EMBL" id="MZ210031">
    <property type="protein sequence ID" value="UHM27678.1"/>
    <property type="molecule type" value="Viral_cRNA"/>
</dbReference>
<evidence type="ECO:0000313" key="1">
    <source>
        <dbReference type="EMBL" id="UHM27678.1"/>
    </source>
</evidence>
<name>A0A8K1XZ75_9MONO</name>
<protein>
    <submittedName>
        <fullName evidence="1">Uncharacterized protein</fullName>
    </submittedName>
</protein>
<keyword evidence="2" id="KW-1185">Reference proteome</keyword>
<proteinExistence type="predicted"/>
<organism evidence="1 2">
    <name type="scientific">Fushun monolepta lauta xinmovirus 2</name>
    <dbReference type="NCBI Taxonomy" id="2905555"/>
    <lineage>
        <taxon>Viruses</taxon>
        <taxon>Riboviria</taxon>
        <taxon>Orthornavirae</taxon>
        <taxon>Negarnaviricota</taxon>
        <taxon>Haploviricotina</taxon>
        <taxon>Monjiviricetes</taxon>
        <taxon>Mononegavirales</taxon>
        <taxon>Xinmoviridae</taxon>
        <taxon>Laumovirus</taxon>
        <taxon>Laumovirus liaoningense</taxon>
    </lineage>
</organism>
<dbReference type="Proteomes" id="UP001269288">
    <property type="component" value="Segment"/>
</dbReference>
<reference evidence="1" key="1">
    <citation type="submission" date="2021-05" db="EMBL/GenBank/DDBJ databases">
        <authorList>
            <person name="Feng G."/>
        </authorList>
    </citation>
    <scope>NUCLEOTIDE SEQUENCE</scope>
    <source>
        <strain evidence="1">SBYYJFS75</strain>
    </source>
</reference>
<gene>
    <name evidence="1" type="ORF">FMLXV2_gp4</name>
</gene>
<evidence type="ECO:0000313" key="2">
    <source>
        <dbReference type="Proteomes" id="UP001269288"/>
    </source>
</evidence>
<sequence>MASILLQVFLLYTVISATISMKANDHKGSSTTLLLSTRDRLYRVRQQETVFVETTLPNRMTLQTNHQKANLSIELRYNQIFHEDYHYCDFVEKRAHTTSCVGARGCTKKYCKSQYKNSKGNPLLGDMWEDSLKYISGCIFDRGCENTCKRSNRGACKWETLELVPTRCKTAFTQGTTSEEALITVETVNGKRIYYEVPINTGVADFVWGRIRVLRYIREDIYQPEMTLVRDNEGIFLFCMLSGKDKPSSVYRDFFQIGEYNKIKTIPNLVSHTNSCDTHYLVNQPSTLWKDSCVELGPSSFIQLNSNTVMRKILTTNYVISVENLYNEKTLNTPEGSEFVYVLWQQQ</sequence>
<accession>A0A8K1XZ75</accession>